<reference evidence="3" key="1">
    <citation type="submission" date="2024-05" db="EMBL/GenBank/DDBJ databases">
        <authorList>
            <person name="Luo Y.-C."/>
            <person name="Nicholds J."/>
            <person name="Mortimer T."/>
            <person name="Maboni G."/>
        </authorList>
    </citation>
    <scope>NUCLEOTIDE SEQUENCE</scope>
    <source>
        <strain evidence="3">144863</strain>
    </source>
</reference>
<sequence length="311" mass="33959">MKSILITAIGGDIAQSVAAIVRSEWPSCHLYGTDVHEQHGGRLFVDDFFILPSADSPGYIDAVKDLIDTYDIDVLLPMSEQELGALGGLLEELGPSRSITAGKMVVSTGLDKLATIDALRRLGLPAPWTVPVGEGEPPAYPCILKSRFGSGSRAVFVVHNRGEALYLAEQHPKAIYQELLEPADREVTCAVYRARDGRTSCLLMLRRLTGGFTGWAKVIEDGDTSRTCEALAEGLKLEGSMNVQLRLTAYGPRVFEINPRFSSTVLMRHKLGFTDVVWALEELQGKRVQFPVIAAGHVLVRTQDAVIVRNS</sequence>
<protein>
    <submittedName>
        <fullName evidence="3">ATP-grasp domain-containing protein</fullName>
    </submittedName>
</protein>
<dbReference type="Gene3D" id="3.30.470.20">
    <property type="entry name" value="ATP-grasp fold, B domain"/>
    <property type="match status" value="1"/>
</dbReference>
<organism evidence="3">
    <name type="scientific">Castellaniella ginsengisoli</name>
    <dbReference type="NCBI Taxonomy" id="546114"/>
    <lineage>
        <taxon>Bacteria</taxon>
        <taxon>Pseudomonadati</taxon>
        <taxon>Pseudomonadota</taxon>
        <taxon>Betaproteobacteria</taxon>
        <taxon>Burkholderiales</taxon>
        <taxon>Alcaligenaceae</taxon>
        <taxon>Castellaniella</taxon>
    </lineage>
</organism>
<dbReference type="EMBL" id="CP158262">
    <property type="protein sequence ID" value="XDJ69364.1"/>
    <property type="molecule type" value="Genomic_DNA"/>
</dbReference>
<feature type="domain" description="ATP-grasp fold PylC-type" evidence="1">
    <location>
        <begin position="111"/>
        <end position="263"/>
    </location>
</feature>
<dbReference type="AlphaFoldDB" id="A0AB39EQL3"/>
<feature type="domain" description="PylC N-terminal" evidence="2">
    <location>
        <begin position="4"/>
        <end position="87"/>
    </location>
</feature>
<evidence type="ECO:0000313" key="3">
    <source>
        <dbReference type="EMBL" id="XDJ69364.1"/>
    </source>
</evidence>
<gene>
    <name evidence="3" type="ORF">ABRY94_00770</name>
</gene>
<dbReference type="InterPro" id="IPR003806">
    <property type="entry name" value="ATP-grasp_PylC-type"/>
</dbReference>
<dbReference type="GO" id="GO:0046872">
    <property type="term" value="F:metal ion binding"/>
    <property type="evidence" value="ECO:0007669"/>
    <property type="project" value="InterPro"/>
</dbReference>
<dbReference type="Pfam" id="PF02655">
    <property type="entry name" value="ATP-grasp_3"/>
    <property type="match status" value="1"/>
</dbReference>
<name>A0AB39EQL3_9BURK</name>
<dbReference type="Gene3D" id="3.30.1490.20">
    <property type="entry name" value="ATP-grasp fold, A domain"/>
    <property type="match status" value="1"/>
</dbReference>
<dbReference type="GO" id="GO:0005524">
    <property type="term" value="F:ATP binding"/>
    <property type="evidence" value="ECO:0007669"/>
    <property type="project" value="InterPro"/>
</dbReference>
<evidence type="ECO:0000259" key="1">
    <source>
        <dbReference type="Pfam" id="PF02655"/>
    </source>
</evidence>
<proteinExistence type="predicted"/>
<dbReference type="SUPFAM" id="SSF56059">
    <property type="entry name" value="Glutathione synthetase ATP-binding domain-like"/>
    <property type="match status" value="1"/>
</dbReference>
<dbReference type="RefSeq" id="WP_368655541.1">
    <property type="nucleotide sequence ID" value="NZ_CP158262.1"/>
</dbReference>
<dbReference type="InterPro" id="IPR013815">
    <property type="entry name" value="ATP_grasp_subdomain_1"/>
</dbReference>
<evidence type="ECO:0000259" key="2">
    <source>
        <dbReference type="Pfam" id="PF21360"/>
    </source>
</evidence>
<dbReference type="Pfam" id="PF21360">
    <property type="entry name" value="PylC-like_N"/>
    <property type="match status" value="1"/>
</dbReference>
<accession>A0AB39EQL3</accession>
<dbReference type="InterPro" id="IPR048764">
    <property type="entry name" value="PylC_N"/>
</dbReference>
<dbReference type="Gene3D" id="3.40.50.20">
    <property type="match status" value="1"/>
</dbReference>